<evidence type="ECO:0000256" key="3">
    <source>
        <dbReference type="ARBA" id="ARBA00022806"/>
    </source>
</evidence>
<dbReference type="InterPro" id="IPR050742">
    <property type="entry name" value="Helicase_Restrict-Modif_Enz"/>
</dbReference>
<dbReference type="PANTHER" id="PTHR47396">
    <property type="entry name" value="TYPE I RESTRICTION ENZYME ECOKI R PROTEIN"/>
    <property type="match status" value="1"/>
</dbReference>
<dbReference type="Pfam" id="PF04851">
    <property type="entry name" value="ResIII"/>
    <property type="match status" value="1"/>
</dbReference>
<dbReference type="InterPro" id="IPR006935">
    <property type="entry name" value="Helicase/UvrB_N"/>
</dbReference>
<dbReference type="PROSITE" id="PS51194">
    <property type="entry name" value="HELICASE_CTER"/>
    <property type="match status" value="1"/>
</dbReference>
<dbReference type="Gene3D" id="3.40.50.300">
    <property type="entry name" value="P-loop containing nucleotide triphosphate hydrolases"/>
    <property type="match status" value="2"/>
</dbReference>
<dbReference type="PROSITE" id="PS51192">
    <property type="entry name" value="HELICASE_ATP_BIND_1"/>
    <property type="match status" value="1"/>
</dbReference>
<dbReference type="GO" id="GO:0003677">
    <property type="term" value="F:DNA binding"/>
    <property type="evidence" value="ECO:0007669"/>
    <property type="project" value="InterPro"/>
</dbReference>
<dbReference type="InterPro" id="IPR001650">
    <property type="entry name" value="Helicase_C-like"/>
</dbReference>
<evidence type="ECO:0000313" key="7">
    <source>
        <dbReference type="EMBL" id="VBB17658.1"/>
    </source>
</evidence>
<feature type="domain" description="Helicase ATP-binding" evidence="5">
    <location>
        <begin position="147"/>
        <end position="322"/>
    </location>
</feature>
<comment type="caution">
    <text evidence="7">The sequence shown here is derived from an EMBL/GenBank/DDBJ whole genome shotgun (WGS) entry which is preliminary data.</text>
</comment>
<feature type="domain" description="Helicase C-terminal" evidence="6">
    <location>
        <begin position="406"/>
        <end position="578"/>
    </location>
</feature>
<evidence type="ECO:0000256" key="4">
    <source>
        <dbReference type="ARBA" id="ARBA00022840"/>
    </source>
</evidence>
<dbReference type="GO" id="GO:0004386">
    <property type="term" value="F:helicase activity"/>
    <property type="evidence" value="ECO:0007669"/>
    <property type="project" value="UniProtKB-KW"/>
</dbReference>
<evidence type="ECO:0000313" key="8">
    <source>
        <dbReference type="Proteomes" id="UP000594342"/>
    </source>
</evidence>
<name>A0A5K0U6V9_9VIRU</name>
<keyword evidence="1" id="KW-0547">Nucleotide-binding</keyword>
<evidence type="ECO:0000259" key="6">
    <source>
        <dbReference type="PROSITE" id="PS51194"/>
    </source>
</evidence>
<protein>
    <submittedName>
        <fullName evidence="7">DEXDc helicase</fullName>
    </submittedName>
</protein>
<dbReference type="EMBL" id="UPSH01000001">
    <property type="protein sequence ID" value="VBB17658.1"/>
    <property type="molecule type" value="Genomic_DNA"/>
</dbReference>
<gene>
    <name evidence="7" type="ORF">YASMINEVIRUS_121</name>
</gene>
<keyword evidence="4" id="KW-0067">ATP-binding</keyword>
<organism evidence="7 8">
    <name type="scientific">Yasminevirus sp. GU-2018</name>
    <dbReference type="NCBI Taxonomy" id="2420051"/>
    <lineage>
        <taxon>Viruses</taxon>
        <taxon>Varidnaviria</taxon>
        <taxon>Bamfordvirae</taxon>
        <taxon>Nucleocytoviricota</taxon>
        <taxon>Megaviricetes</taxon>
        <taxon>Imitervirales</taxon>
        <taxon>Mimiviridae</taxon>
        <taxon>Klosneuvirinae</taxon>
        <taxon>Yasminevirus</taxon>
        <taxon>Yasminevirus saudimassiliense</taxon>
    </lineage>
</organism>
<keyword evidence="8" id="KW-1185">Reference proteome</keyword>
<dbReference type="PANTHER" id="PTHR47396:SF1">
    <property type="entry name" value="ATP-DEPENDENT HELICASE IRC3-RELATED"/>
    <property type="match status" value="1"/>
</dbReference>
<sequence>MTYCLEKLERIIKYINSKKMTVEPKYLAETYNIDLDTAEYLLVDGKYHNTKWLFMLHKFLETNPSIDDVLDCFDERHGMLDLIEYVSRDSNVNDSNDIDSVDNESECISDRTAEDVNGNDEDDEIDTDLEKYTYKYRQKECYDKFLEILKTPSYWGMLVAPTGWGKSFMHLLLIGAYFKVHNDGTNVVIVTKRKDLVEDQHLDMDTKIKRLKVSDMFPKTKIKIESYVKHVDYKLLNKNANYRKIIVINSDKIIKDKTTKIDWSKIGFVIFDEMHWIGSNEIYKAMKAIKDVGVKFCIGSSATPMRKHYENQQNIKLLMESNVLMEISYIDAWANKVIVPVHTVMMKVSDYEEVDAIDESIDGEDENYEDVFDNVDMDQKDEQKEKTKKKKMIKFTNVGKRQILVTLSNYLKKVQNKKAILFFASRTSLLEWYSYIMKKNYFATYHKYVSFSVTKGKNDNKILRAMKELDIDISEAECGLKLFKQQKKRALVFVVFRGTEGFDDPKVSICVEMDFRYERSIVLMLQKMGRAQRLCDGKDVGYYLRFVPSDSDDDVKKEIVSACINYLKYIGVRSNDLINLNTRKGMNLQIDNDTVSDQCVMEIIKMFNIDESIEFTHDDMLKEIKTAELNEKGLDLRSFVNILRTHKITNHSLYHKFIDSKKGKALELPYDYESIEGFSWDHVVPRDTYYTKDEIIPRLREITKRYHKKLENLDDNDEILQVVVTCDKKVPNNLPWKHYDLKKSQFSFLFNT</sequence>
<keyword evidence="3 7" id="KW-0347">Helicase</keyword>
<dbReference type="SMART" id="SM00487">
    <property type="entry name" value="DEXDc"/>
    <property type="match status" value="1"/>
</dbReference>
<evidence type="ECO:0000256" key="1">
    <source>
        <dbReference type="ARBA" id="ARBA00022741"/>
    </source>
</evidence>
<dbReference type="Proteomes" id="UP000594342">
    <property type="component" value="Unassembled WGS sequence"/>
</dbReference>
<dbReference type="InterPro" id="IPR014001">
    <property type="entry name" value="Helicase_ATP-bd"/>
</dbReference>
<dbReference type="InterPro" id="IPR027417">
    <property type="entry name" value="P-loop_NTPase"/>
</dbReference>
<dbReference type="GO" id="GO:0005524">
    <property type="term" value="F:ATP binding"/>
    <property type="evidence" value="ECO:0007669"/>
    <property type="project" value="UniProtKB-KW"/>
</dbReference>
<keyword evidence="2" id="KW-0378">Hydrolase</keyword>
<reference evidence="7 8" key="1">
    <citation type="submission" date="2018-10" db="EMBL/GenBank/DDBJ databases">
        <authorList>
            <consortium name="IHU Genomes"/>
        </authorList>
    </citation>
    <scope>NUCLEOTIDE SEQUENCE [LARGE SCALE GENOMIC DNA]</scope>
    <source>
        <strain evidence="7 8">A1</strain>
    </source>
</reference>
<dbReference type="SUPFAM" id="SSF52540">
    <property type="entry name" value="P-loop containing nucleoside triphosphate hydrolases"/>
    <property type="match status" value="1"/>
</dbReference>
<dbReference type="GO" id="GO:0016787">
    <property type="term" value="F:hydrolase activity"/>
    <property type="evidence" value="ECO:0007669"/>
    <property type="project" value="UniProtKB-KW"/>
</dbReference>
<evidence type="ECO:0000256" key="2">
    <source>
        <dbReference type="ARBA" id="ARBA00022801"/>
    </source>
</evidence>
<evidence type="ECO:0000259" key="5">
    <source>
        <dbReference type="PROSITE" id="PS51192"/>
    </source>
</evidence>
<accession>A0A5K0U6V9</accession>
<proteinExistence type="predicted"/>